<comment type="caution">
    <text evidence="6">The sequence shown here is derived from an EMBL/GenBank/DDBJ whole genome shotgun (WGS) entry which is preliminary data.</text>
</comment>
<dbReference type="InterPro" id="IPR036259">
    <property type="entry name" value="MFS_trans_sf"/>
</dbReference>
<dbReference type="InterPro" id="IPR020846">
    <property type="entry name" value="MFS_dom"/>
</dbReference>
<protein>
    <submittedName>
        <fullName evidence="6">MFS transporter</fullName>
    </submittedName>
</protein>
<feature type="transmembrane region" description="Helical" evidence="4">
    <location>
        <begin position="344"/>
        <end position="363"/>
    </location>
</feature>
<evidence type="ECO:0000313" key="6">
    <source>
        <dbReference type="EMBL" id="MBK0400717.1"/>
    </source>
</evidence>
<feature type="transmembrane region" description="Helical" evidence="4">
    <location>
        <begin position="215"/>
        <end position="234"/>
    </location>
</feature>
<evidence type="ECO:0000256" key="3">
    <source>
        <dbReference type="ARBA" id="ARBA00023136"/>
    </source>
</evidence>
<dbReference type="SUPFAM" id="SSF103473">
    <property type="entry name" value="MFS general substrate transporter"/>
    <property type="match status" value="1"/>
</dbReference>
<feature type="transmembrane region" description="Helical" evidence="4">
    <location>
        <begin position="106"/>
        <end position="124"/>
    </location>
</feature>
<feature type="transmembrane region" description="Helical" evidence="4">
    <location>
        <begin position="285"/>
        <end position="305"/>
    </location>
</feature>
<feature type="transmembrane region" description="Helical" evidence="4">
    <location>
        <begin position="311"/>
        <end position="332"/>
    </location>
</feature>
<evidence type="ECO:0000313" key="7">
    <source>
        <dbReference type="Proteomes" id="UP000655420"/>
    </source>
</evidence>
<dbReference type="GO" id="GO:0022857">
    <property type="term" value="F:transmembrane transporter activity"/>
    <property type="evidence" value="ECO:0007669"/>
    <property type="project" value="InterPro"/>
</dbReference>
<dbReference type="PROSITE" id="PS50850">
    <property type="entry name" value="MFS"/>
    <property type="match status" value="1"/>
</dbReference>
<evidence type="ECO:0000259" key="5">
    <source>
        <dbReference type="PROSITE" id="PS50850"/>
    </source>
</evidence>
<dbReference type="PANTHER" id="PTHR11360">
    <property type="entry name" value="MONOCARBOXYLATE TRANSPORTER"/>
    <property type="match status" value="1"/>
</dbReference>
<keyword evidence="2 4" id="KW-1133">Transmembrane helix</keyword>
<evidence type="ECO:0000256" key="2">
    <source>
        <dbReference type="ARBA" id="ARBA00022989"/>
    </source>
</evidence>
<feature type="transmembrane region" description="Helical" evidence="4">
    <location>
        <begin position="375"/>
        <end position="394"/>
    </location>
</feature>
<keyword evidence="1 4" id="KW-0812">Transmembrane</keyword>
<feature type="transmembrane region" description="Helical" evidence="4">
    <location>
        <begin position="7"/>
        <end position="25"/>
    </location>
</feature>
<feature type="transmembrane region" description="Helical" evidence="4">
    <location>
        <begin position="254"/>
        <end position="273"/>
    </location>
</feature>
<keyword evidence="7" id="KW-1185">Reference proteome</keyword>
<gene>
    <name evidence="6" type="ORF">H0I76_16075</name>
</gene>
<dbReference type="Pfam" id="PF07690">
    <property type="entry name" value="MFS_1"/>
    <property type="match status" value="1"/>
</dbReference>
<dbReference type="RefSeq" id="WP_200612058.1">
    <property type="nucleotide sequence ID" value="NZ_JAEHHL010000010.1"/>
</dbReference>
<dbReference type="EMBL" id="JAEHHL010000010">
    <property type="protein sequence ID" value="MBK0400717.1"/>
    <property type="molecule type" value="Genomic_DNA"/>
</dbReference>
<keyword evidence="3 4" id="KW-0472">Membrane</keyword>
<dbReference type="Proteomes" id="UP000655420">
    <property type="component" value="Unassembled WGS sequence"/>
</dbReference>
<evidence type="ECO:0000256" key="1">
    <source>
        <dbReference type="ARBA" id="ARBA00022692"/>
    </source>
</evidence>
<feature type="transmembrane region" description="Helical" evidence="4">
    <location>
        <begin position="76"/>
        <end position="94"/>
    </location>
</feature>
<feature type="transmembrane region" description="Helical" evidence="4">
    <location>
        <begin position="45"/>
        <end position="64"/>
    </location>
</feature>
<dbReference type="InterPro" id="IPR050327">
    <property type="entry name" value="Proton-linked_MCT"/>
</dbReference>
<reference evidence="6" key="1">
    <citation type="submission" date="2020-12" db="EMBL/GenBank/DDBJ databases">
        <title>Bacterial taxonomy.</title>
        <authorList>
            <person name="Pan X."/>
        </authorList>
    </citation>
    <scope>NUCLEOTIDE SEQUENCE</scope>
    <source>
        <strain evidence="6">M0105</strain>
    </source>
</reference>
<dbReference type="CDD" id="cd17355">
    <property type="entry name" value="MFS_YcxA_like"/>
    <property type="match status" value="1"/>
</dbReference>
<dbReference type="PANTHER" id="PTHR11360:SF284">
    <property type="entry name" value="EG:103B4.3 PROTEIN-RELATED"/>
    <property type="match status" value="1"/>
</dbReference>
<accession>A0A8J7MAP0</accession>
<feature type="transmembrane region" description="Helical" evidence="4">
    <location>
        <begin position="136"/>
        <end position="158"/>
    </location>
</feature>
<proteinExistence type="predicted"/>
<organism evidence="6 7">
    <name type="scientific">Thermohalobaculum xanthum</name>
    <dbReference type="NCBI Taxonomy" id="2753746"/>
    <lineage>
        <taxon>Bacteria</taxon>
        <taxon>Pseudomonadati</taxon>
        <taxon>Pseudomonadota</taxon>
        <taxon>Alphaproteobacteria</taxon>
        <taxon>Rhodobacterales</taxon>
        <taxon>Paracoccaceae</taxon>
        <taxon>Thermohalobaculum</taxon>
    </lineage>
</organism>
<dbReference type="AlphaFoldDB" id="A0A8J7MAP0"/>
<name>A0A8J7MAP0_9RHOB</name>
<evidence type="ECO:0000256" key="4">
    <source>
        <dbReference type="SAM" id="Phobius"/>
    </source>
</evidence>
<dbReference type="InterPro" id="IPR011701">
    <property type="entry name" value="MFS"/>
</dbReference>
<dbReference type="Gene3D" id="1.20.1250.20">
    <property type="entry name" value="MFS general substrate transporter like domains"/>
    <property type="match status" value="1"/>
</dbReference>
<feature type="domain" description="Major facilitator superfamily (MFS) profile" evidence="5">
    <location>
        <begin position="7"/>
        <end position="398"/>
    </location>
</feature>
<feature type="transmembrane region" description="Helical" evidence="4">
    <location>
        <begin position="164"/>
        <end position="185"/>
    </location>
</feature>
<sequence>MRQLAPGTVIIIAGSLIVSLSFGVRSIFGVVMDPISATYDWPREVFSMSLAIQNIFWGLGQPLFGWIADRFGDRRALWLGFVVYLVGMLMSAMGQTPLAQHMGAGMFVGFGIAGTAFGLVLSVVGRATPEARRSQALALTAAFGSLGQMIMPAVAGLMVESLGWQTTLLAFTAVLLPMAACIPFMRAGTPAGDTPDPGAASTRALLRTAFGHRSYLLLTVGFFVCGFHVAFISAHFPAFVAEMCATPDGPATELGALTLSIVGVANFIATLAVGRLGAIYPKPYILSAIYALRAVVILVFISMPVTPASVIVFSAVFGLLWLTTVPLTSGLVATMFGTRNMGTLWGFVFLSHQAGSFAGIYLGGRVYDLTGSYDLFWYVAIVLGVVSAIVHLPVEDRAWRPATATA</sequence>